<proteinExistence type="predicted"/>
<comment type="caution">
    <text evidence="2">The sequence shown here is derived from an EMBL/GenBank/DDBJ whole genome shotgun (WGS) entry which is preliminary data.</text>
</comment>
<evidence type="ECO:0000313" key="3">
    <source>
        <dbReference type="Proteomes" id="UP001229651"/>
    </source>
</evidence>
<dbReference type="EMBL" id="JAUSUT010000001">
    <property type="protein sequence ID" value="MDQ0378871.1"/>
    <property type="molecule type" value="Genomic_DNA"/>
</dbReference>
<sequence>MSAAPERIREERLSELLDAWRDDVNSVPIPRLVSPETAVALVRCAMALDASHRAAEPPDGPAARCGRVPQEDEF</sequence>
<accession>A0ABU0EU88</accession>
<gene>
    <name evidence="2" type="ORF">FB470_002865</name>
</gene>
<name>A0ABU0EU88_9PSEU</name>
<dbReference type="Proteomes" id="UP001229651">
    <property type="component" value="Unassembled WGS sequence"/>
</dbReference>
<reference evidence="2 3" key="1">
    <citation type="submission" date="2023-07" db="EMBL/GenBank/DDBJ databases">
        <title>Sequencing the genomes of 1000 actinobacteria strains.</title>
        <authorList>
            <person name="Klenk H.-P."/>
        </authorList>
    </citation>
    <scope>NUCLEOTIDE SEQUENCE [LARGE SCALE GENOMIC DNA]</scope>
    <source>
        <strain evidence="2 3">DSM 45805</strain>
    </source>
</reference>
<evidence type="ECO:0000256" key="1">
    <source>
        <dbReference type="SAM" id="MobiDB-lite"/>
    </source>
</evidence>
<protein>
    <submittedName>
        <fullName evidence="2">Uncharacterized protein</fullName>
    </submittedName>
</protein>
<dbReference type="RefSeq" id="WP_306991888.1">
    <property type="nucleotide sequence ID" value="NZ_JAUSUT010000001.1"/>
</dbReference>
<organism evidence="2 3">
    <name type="scientific">Amycolatopsis thermophila</name>
    <dbReference type="NCBI Taxonomy" id="206084"/>
    <lineage>
        <taxon>Bacteria</taxon>
        <taxon>Bacillati</taxon>
        <taxon>Actinomycetota</taxon>
        <taxon>Actinomycetes</taxon>
        <taxon>Pseudonocardiales</taxon>
        <taxon>Pseudonocardiaceae</taxon>
        <taxon>Amycolatopsis</taxon>
    </lineage>
</organism>
<evidence type="ECO:0000313" key="2">
    <source>
        <dbReference type="EMBL" id="MDQ0378871.1"/>
    </source>
</evidence>
<keyword evidence="3" id="KW-1185">Reference proteome</keyword>
<feature type="region of interest" description="Disordered" evidence="1">
    <location>
        <begin position="52"/>
        <end position="74"/>
    </location>
</feature>